<dbReference type="InterPro" id="IPR022146">
    <property type="entry name" value="DUF3678"/>
</dbReference>
<organism evidence="1 2">
    <name type="scientific">Oryza rufipogon</name>
    <name type="common">Brownbeard rice</name>
    <name type="synonym">Asian wild rice</name>
    <dbReference type="NCBI Taxonomy" id="4529"/>
    <lineage>
        <taxon>Eukaryota</taxon>
        <taxon>Viridiplantae</taxon>
        <taxon>Streptophyta</taxon>
        <taxon>Embryophyta</taxon>
        <taxon>Tracheophyta</taxon>
        <taxon>Spermatophyta</taxon>
        <taxon>Magnoliopsida</taxon>
        <taxon>Liliopsida</taxon>
        <taxon>Poales</taxon>
        <taxon>Poaceae</taxon>
        <taxon>BOP clade</taxon>
        <taxon>Oryzoideae</taxon>
        <taxon>Oryzeae</taxon>
        <taxon>Oryzinae</taxon>
        <taxon>Oryza</taxon>
    </lineage>
</organism>
<dbReference type="Gramene" id="ORUFI11G21070.1">
    <property type="protein sequence ID" value="ORUFI11G21070.1"/>
    <property type="gene ID" value="ORUFI11G21070"/>
</dbReference>
<sequence>MTVLEYMEHQRRELEVQIGFGDIYCYCRQFFFFPFREWVCVAHHLVNIYASTTLALTSSFRLVHLRLNHPFNRPATTTSATNRHGAHGYAIKLRVATASSPWAAVPPSMVHLH</sequence>
<reference evidence="2" key="1">
    <citation type="submission" date="2013-06" db="EMBL/GenBank/DDBJ databases">
        <authorList>
            <person name="Zhao Q."/>
        </authorList>
    </citation>
    <scope>NUCLEOTIDE SEQUENCE</scope>
    <source>
        <strain evidence="2">cv. W1943</strain>
    </source>
</reference>
<dbReference type="EnsemblPlants" id="ORUFI11G21070.1">
    <property type="protein sequence ID" value="ORUFI11G21070.1"/>
    <property type="gene ID" value="ORUFI11G21070"/>
</dbReference>
<protein>
    <submittedName>
        <fullName evidence="1">Uncharacterized protein</fullName>
    </submittedName>
</protein>
<name>A0A0E0RAU4_ORYRU</name>
<evidence type="ECO:0000313" key="1">
    <source>
        <dbReference type="EnsemblPlants" id="ORUFI11G21070.1"/>
    </source>
</evidence>
<keyword evidence="2" id="KW-1185">Reference proteome</keyword>
<proteinExistence type="predicted"/>
<accession>A0A0E0RAU4</accession>
<reference evidence="1" key="2">
    <citation type="submission" date="2015-06" db="UniProtKB">
        <authorList>
            <consortium name="EnsemblPlants"/>
        </authorList>
    </citation>
    <scope>IDENTIFICATION</scope>
</reference>
<dbReference type="AlphaFoldDB" id="A0A0E0RAU4"/>
<dbReference type="HOGENOM" id="CLU_2137583_0_0_1"/>
<dbReference type="Proteomes" id="UP000008022">
    <property type="component" value="Unassembled WGS sequence"/>
</dbReference>
<dbReference type="Pfam" id="PF12435">
    <property type="entry name" value="DUF3678"/>
    <property type="match status" value="1"/>
</dbReference>
<evidence type="ECO:0000313" key="2">
    <source>
        <dbReference type="Proteomes" id="UP000008022"/>
    </source>
</evidence>